<name>A0A9D9HT22_9BACT</name>
<evidence type="ECO:0000256" key="2">
    <source>
        <dbReference type="ARBA" id="ARBA00023002"/>
    </source>
</evidence>
<protein>
    <submittedName>
        <fullName evidence="3">SDR family NAD(P)-dependent oxidoreductase</fullName>
    </submittedName>
</protein>
<sequence length="149" mass="15893">MAQKRIIIIGASSGIGYEVARLFIGKGHIVGVAARRTQALEQLKSIAPERVSIKAIDVTEDNAPTLLEELIKATGGMDTYIHVSGIGKQNTALIQEQEEITFATNVKGFGTLIGFAYRYFREKGRGHIVAITSIAGTKGLGTAPSYSAT</sequence>
<dbReference type="Proteomes" id="UP000823641">
    <property type="component" value="Unassembled WGS sequence"/>
</dbReference>
<comment type="caution">
    <text evidence="3">The sequence shown here is derived from an EMBL/GenBank/DDBJ whole genome shotgun (WGS) entry which is preliminary data.</text>
</comment>
<dbReference type="GO" id="GO:0016491">
    <property type="term" value="F:oxidoreductase activity"/>
    <property type="evidence" value="ECO:0007669"/>
    <property type="project" value="UniProtKB-KW"/>
</dbReference>
<dbReference type="InterPro" id="IPR036291">
    <property type="entry name" value="NAD(P)-bd_dom_sf"/>
</dbReference>
<comment type="similarity">
    <text evidence="1">Belongs to the short-chain dehydrogenases/reductases (SDR) family.</text>
</comment>
<dbReference type="PANTHER" id="PTHR44196:SF3">
    <property type="entry name" value="SHORT CHAIN DEHYDROGENASE FAMILY PROTEIN"/>
    <property type="match status" value="1"/>
</dbReference>
<dbReference type="EMBL" id="JADIMG010000036">
    <property type="protein sequence ID" value="MBO8459450.1"/>
    <property type="molecule type" value="Genomic_DNA"/>
</dbReference>
<organism evidence="3 4">
    <name type="scientific">Candidatus Gallipaludibacter merdavium</name>
    <dbReference type="NCBI Taxonomy" id="2840839"/>
    <lineage>
        <taxon>Bacteria</taxon>
        <taxon>Pseudomonadati</taxon>
        <taxon>Bacteroidota</taxon>
        <taxon>Bacteroidia</taxon>
        <taxon>Bacteroidales</taxon>
        <taxon>Candidatus Gallipaludibacter</taxon>
    </lineage>
</organism>
<dbReference type="Pfam" id="PF00106">
    <property type="entry name" value="adh_short"/>
    <property type="match status" value="1"/>
</dbReference>
<keyword evidence="2" id="KW-0560">Oxidoreductase</keyword>
<dbReference type="PRINTS" id="PR00081">
    <property type="entry name" value="GDHRDH"/>
</dbReference>
<proteinExistence type="inferred from homology"/>
<dbReference type="SUPFAM" id="SSF51735">
    <property type="entry name" value="NAD(P)-binding Rossmann-fold domains"/>
    <property type="match status" value="1"/>
</dbReference>
<evidence type="ECO:0000313" key="4">
    <source>
        <dbReference type="Proteomes" id="UP000823641"/>
    </source>
</evidence>
<feature type="non-terminal residue" evidence="3">
    <location>
        <position position="149"/>
    </location>
</feature>
<dbReference type="Gene3D" id="3.40.50.720">
    <property type="entry name" value="NAD(P)-binding Rossmann-like Domain"/>
    <property type="match status" value="1"/>
</dbReference>
<evidence type="ECO:0000313" key="3">
    <source>
        <dbReference type="EMBL" id="MBO8459450.1"/>
    </source>
</evidence>
<dbReference type="GO" id="GO:0016020">
    <property type="term" value="C:membrane"/>
    <property type="evidence" value="ECO:0007669"/>
    <property type="project" value="TreeGrafter"/>
</dbReference>
<reference evidence="3" key="1">
    <citation type="submission" date="2020-10" db="EMBL/GenBank/DDBJ databases">
        <authorList>
            <person name="Gilroy R."/>
        </authorList>
    </citation>
    <scope>NUCLEOTIDE SEQUENCE</scope>
    <source>
        <strain evidence="3">G3-3990</strain>
    </source>
</reference>
<reference evidence="3" key="2">
    <citation type="journal article" date="2021" name="PeerJ">
        <title>Extensive microbial diversity within the chicken gut microbiome revealed by metagenomics and culture.</title>
        <authorList>
            <person name="Gilroy R."/>
            <person name="Ravi A."/>
            <person name="Getino M."/>
            <person name="Pursley I."/>
            <person name="Horton D.L."/>
            <person name="Alikhan N.F."/>
            <person name="Baker D."/>
            <person name="Gharbi K."/>
            <person name="Hall N."/>
            <person name="Watson M."/>
            <person name="Adriaenssens E.M."/>
            <person name="Foster-Nyarko E."/>
            <person name="Jarju S."/>
            <person name="Secka A."/>
            <person name="Antonio M."/>
            <person name="Oren A."/>
            <person name="Chaudhuri R.R."/>
            <person name="La Ragione R."/>
            <person name="Hildebrand F."/>
            <person name="Pallen M.J."/>
        </authorList>
    </citation>
    <scope>NUCLEOTIDE SEQUENCE</scope>
    <source>
        <strain evidence="3">G3-3990</strain>
    </source>
</reference>
<gene>
    <name evidence="3" type="ORF">IAA73_03850</name>
</gene>
<dbReference type="InterPro" id="IPR002347">
    <property type="entry name" value="SDR_fam"/>
</dbReference>
<dbReference type="AlphaFoldDB" id="A0A9D9HT22"/>
<accession>A0A9D9HT22</accession>
<dbReference type="PANTHER" id="PTHR44196">
    <property type="entry name" value="DEHYDROGENASE/REDUCTASE SDR FAMILY MEMBER 7B"/>
    <property type="match status" value="1"/>
</dbReference>
<evidence type="ECO:0000256" key="1">
    <source>
        <dbReference type="ARBA" id="ARBA00006484"/>
    </source>
</evidence>